<accession>A0A7C5KBW0</accession>
<sequence>MSPDEILLLKILRELKNVKLETILVGNVACALQGVPVMTQDIDFFVRDTSLNRKKIMQFAKNLKLSVLKPDEALSDMIRTENKEMVVDFVFRLGDKQSFERVRAHSKRVKIGNINAVVASLEDVLLAKKEADRPKDRVVIKLIEETIRIRNEIKKG</sequence>
<organism evidence="1">
    <name type="scientific">Thermodesulfobium narugense</name>
    <dbReference type="NCBI Taxonomy" id="184064"/>
    <lineage>
        <taxon>Bacteria</taxon>
        <taxon>Pseudomonadati</taxon>
        <taxon>Thermodesulfobiota</taxon>
        <taxon>Thermodesulfobiia</taxon>
        <taxon>Thermodesulfobiales</taxon>
        <taxon>Thermodesulfobiaceae</taxon>
        <taxon>Thermodesulfobium</taxon>
    </lineage>
</organism>
<name>A0A7C5KBW0_9BACT</name>
<evidence type="ECO:0000313" key="1">
    <source>
        <dbReference type="EMBL" id="HHI64960.1"/>
    </source>
</evidence>
<comment type="caution">
    <text evidence="1">The sequence shown here is derived from an EMBL/GenBank/DDBJ whole genome shotgun (WGS) entry which is preliminary data.</text>
</comment>
<dbReference type="Pfam" id="PF09970">
    <property type="entry name" value="DUF2204"/>
    <property type="match status" value="1"/>
</dbReference>
<gene>
    <name evidence="1" type="ORF">ENL70_00240</name>
</gene>
<dbReference type="InterPro" id="IPR043519">
    <property type="entry name" value="NT_sf"/>
</dbReference>
<protein>
    <recommendedName>
        <fullName evidence="2">Nucleotidyltransferase</fullName>
    </recommendedName>
</protein>
<proteinExistence type="predicted"/>
<dbReference type="SUPFAM" id="SSF81301">
    <property type="entry name" value="Nucleotidyltransferase"/>
    <property type="match status" value="1"/>
</dbReference>
<dbReference type="InterPro" id="IPR018700">
    <property type="entry name" value="DUF2204"/>
</dbReference>
<evidence type="ECO:0008006" key="2">
    <source>
        <dbReference type="Google" id="ProtNLM"/>
    </source>
</evidence>
<dbReference type="AlphaFoldDB" id="A0A7C5KBW0"/>
<reference evidence="1" key="1">
    <citation type="journal article" date="2020" name="mSystems">
        <title>Genome- and Community-Level Interaction Insights into Carbon Utilization and Element Cycling Functions of Hydrothermarchaeota in Hydrothermal Sediment.</title>
        <authorList>
            <person name="Zhou Z."/>
            <person name="Liu Y."/>
            <person name="Xu W."/>
            <person name="Pan J."/>
            <person name="Luo Z.H."/>
            <person name="Li M."/>
        </authorList>
    </citation>
    <scope>NUCLEOTIDE SEQUENCE [LARGE SCALE GENOMIC DNA]</scope>
    <source>
        <strain evidence="1">SpSt-1019</strain>
    </source>
</reference>
<dbReference type="Gene3D" id="3.30.460.40">
    <property type="match status" value="1"/>
</dbReference>
<dbReference type="EMBL" id="DRUY01000009">
    <property type="protein sequence ID" value="HHI64960.1"/>
    <property type="molecule type" value="Genomic_DNA"/>
</dbReference>